<gene>
    <name evidence="9" type="ORF">MNOR_LOCUS21266</name>
</gene>
<protein>
    <recommendedName>
        <fullName evidence="8">Lipase domain-containing protein</fullName>
    </recommendedName>
</protein>
<dbReference type="AlphaFoldDB" id="A0AAV2R996"/>
<dbReference type="Gene3D" id="3.40.50.1820">
    <property type="entry name" value="alpha/beta hydrolase"/>
    <property type="match status" value="1"/>
</dbReference>
<dbReference type="SUPFAM" id="SSF53474">
    <property type="entry name" value="alpha/beta-Hydrolases"/>
    <property type="match status" value="1"/>
</dbReference>
<dbReference type="InterPro" id="IPR000734">
    <property type="entry name" value="TAG_lipase"/>
</dbReference>
<feature type="binding site" evidence="6">
    <location>
        <position position="230"/>
    </location>
    <ligand>
        <name>Ca(2+)</name>
        <dbReference type="ChEBI" id="CHEBI:29108"/>
    </ligand>
</feature>
<dbReference type="PRINTS" id="PR00821">
    <property type="entry name" value="TAGLIPASE"/>
</dbReference>
<dbReference type="InterPro" id="IPR002331">
    <property type="entry name" value="Lipase_panc"/>
</dbReference>
<feature type="domain" description="Lipase" evidence="8">
    <location>
        <begin position="35"/>
        <end position="372"/>
    </location>
</feature>
<dbReference type="PANTHER" id="PTHR11610">
    <property type="entry name" value="LIPASE"/>
    <property type="match status" value="1"/>
</dbReference>
<evidence type="ECO:0000256" key="6">
    <source>
        <dbReference type="PIRSR" id="PIRSR000865-2"/>
    </source>
</evidence>
<dbReference type="GO" id="GO:0004806">
    <property type="term" value="F:triacylglycerol lipase activity"/>
    <property type="evidence" value="ECO:0007669"/>
    <property type="project" value="InterPro"/>
</dbReference>
<evidence type="ECO:0000259" key="8">
    <source>
        <dbReference type="Pfam" id="PF00151"/>
    </source>
</evidence>
<dbReference type="GO" id="GO:0046872">
    <property type="term" value="F:metal ion binding"/>
    <property type="evidence" value="ECO:0007669"/>
    <property type="project" value="UniProtKB-KW"/>
</dbReference>
<keyword evidence="3" id="KW-0964">Secreted</keyword>
<dbReference type="PIRSF" id="PIRSF000865">
    <property type="entry name" value="Lipoprotein_lipase_LIPH"/>
    <property type="match status" value="1"/>
</dbReference>
<dbReference type="CDD" id="cd00707">
    <property type="entry name" value="Pancreat_lipase_like"/>
    <property type="match status" value="1"/>
</dbReference>
<dbReference type="Proteomes" id="UP001497623">
    <property type="component" value="Unassembled WGS sequence"/>
</dbReference>
<dbReference type="FunFam" id="3.40.50.1820:FF:000033">
    <property type="entry name" value="Pancreatic triacylglycerol lipase"/>
    <property type="match status" value="1"/>
</dbReference>
<dbReference type="InterPro" id="IPR033906">
    <property type="entry name" value="Lipase_N"/>
</dbReference>
<dbReference type="PANTHER" id="PTHR11610:SF173">
    <property type="entry name" value="LIPASE DOMAIN-CONTAINING PROTEIN-RELATED"/>
    <property type="match status" value="1"/>
</dbReference>
<keyword evidence="6" id="KW-0106">Calcium</keyword>
<feature type="binding site" evidence="6">
    <location>
        <position position="225"/>
    </location>
    <ligand>
        <name>Ca(2+)</name>
        <dbReference type="ChEBI" id="CHEBI:29108"/>
    </ligand>
</feature>
<dbReference type="EMBL" id="CAXKWB010017020">
    <property type="protein sequence ID" value="CAL4117705.1"/>
    <property type="molecule type" value="Genomic_DNA"/>
</dbReference>
<evidence type="ECO:0000256" key="3">
    <source>
        <dbReference type="ARBA" id="ARBA00022525"/>
    </source>
</evidence>
<evidence type="ECO:0000256" key="5">
    <source>
        <dbReference type="PIRSR" id="PIRSR000865-1"/>
    </source>
</evidence>
<sequence length="417" mass="46669">MPLTAIINSLVSGSSSPLRIFESDLRGESKGSWPWCDDTLGCLDINDDWSSFFKRPVNFVPSSRKKIGTEFYIHTRKNRNYVTNHEVVAYQASTFNGTGFDASKPTKFIIHGFIDNGNVKWLKEMAQELLDYGDYNVFRVNWGGGSLTIYGKATANTRVVGLEIGYLVNWMINYFSLDPAKVHLIGHSLGSHVSGYAGEQITGLGRISGLDPAGPYFTGMPSFVRLDETDAIFVDNYHTDGASIVLLGFGTRQAIGNIDFYPNGGRIQPGCGPSVITSIIDISVDDLYGDLTDIVSCSHARVIDIYRDTLKQPCPYIAHECDDYDDFEDGDCESCGDDNQRCSPIGIRASDYNHKERVNVKLYFDTDQEAPYCCKYIGLFVQHLSKRNKTIKSQLNLWSYCFMDHNMTTIKITSQHE</sequence>
<feature type="active site" description="Charge relay system" evidence="5">
    <location>
        <position position="299"/>
    </location>
</feature>
<dbReference type="GO" id="GO:0016042">
    <property type="term" value="P:lipid catabolic process"/>
    <property type="evidence" value="ECO:0007669"/>
    <property type="project" value="TreeGrafter"/>
</dbReference>
<dbReference type="PRINTS" id="PR00823">
    <property type="entry name" value="PANCLIPASE"/>
</dbReference>
<evidence type="ECO:0000256" key="7">
    <source>
        <dbReference type="RuleBase" id="RU004262"/>
    </source>
</evidence>
<dbReference type="InterPro" id="IPR029058">
    <property type="entry name" value="AB_hydrolase_fold"/>
</dbReference>
<organism evidence="9 10">
    <name type="scientific">Meganyctiphanes norvegica</name>
    <name type="common">Northern krill</name>
    <name type="synonym">Thysanopoda norvegica</name>
    <dbReference type="NCBI Taxonomy" id="48144"/>
    <lineage>
        <taxon>Eukaryota</taxon>
        <taxon>Metazoa</taxon>
        <taxon>Ecdysozoa</taxon>
        <taxon>Arthropoda</taxon>
        <taxon>Crustacea</taxon>
        <taxon>Multicrustacea</taxon>
        <taxon>Malacostraca</taxon>
        <taxon>Eumalacostraca</taxon>
        <taxon>Eucarida</taxon>
        <taxon>Euphausiacea</taxon>
        <taxon>Euphausiidae</taxon>
        <taxon>Meganyctiphanes</taxon>
    </lineage>
</organism>
<feature type="binding site" evidence="6">
    <location>
        <position position="227"/>
    </location>
    <ligand>
        <name>Ca(2+)</name>
        <dbReference type="ChEBI" id="CHEBI:29108"/>
    </ligand>
</feature>
<feature type="active site" description="Charge relay system" evidence="5">
    <location>
        <position position="211"/>
    </location>
</feature>
<keyword evidence="4" id="KW-1015">Disulfide bond</keyword>
<name>A0AAV2R996_MEGNR</name>
<keyword evidence="10" id="KW-1185">Reference proteome</keyword>
<feature type="non-terminal residue" evidence="9">
    <location>
        <position position="417"/>
    </location>
</feature>
<reference evidence="9 10" key="1">
    <citation type="submission" date="2024-05" db="EMBL/GenBank/DDBJ databases">
        <authorList>
            <person name="Wallberg A."/>
        </authorList>
    </citation>
    <scope>NUCLEOTIDE SEQUENCE [LARGE SCALE GENOMIC DNA]</scope>
</reference>
<comment type="subcellular location">
    <subcellularLocation>
        <location evidence="1">Secreted</location>
    </subcellularLocation>
</comment>
<keyword evidence="6" id="KW-0479">Metal-binding</keyword>
<evidence type="ECO:0000256" key="1">
    <source>
        <dbReference type="ARBA" id="ARBA00004613"/>
    </source>
</evidence>
<dbReference type="InterPro" id="IPR016272">
    <property type="entry name" value="Lipase_LIPH"/>
</dbReference>
<comment type="similarity">
    <text evidence="2 7">Belongs to the AB hydrolase superfamily. Lipase family.</text>
</comment>
<evidence type="ECO:0000313" key="9">
    <source>
        <dbReference type="EMBL" id="CAL4117705.1"/>
    </source>
</evidence>
<evidence type="ECO:0000256" key="2">
    <source>
        <dbReference type="ARBA" id="ARBA00010701"/>
    </source>
</evidence>
<dbReference type="InterPro" id="IPR013818">
    <property type="entry name" value="Lipase"/>
</dbReference>
<evidence type="ECO:0000256" key="4">
    <source>
        <dbReference type="ARBA" id="ARBA00023157"/>
    </source>
</evidence>
<accession>A0AAV2R996</accession>
<dbReference type="Pfam" id="PF00151">
    <property type="entry name" value="Lipase"/>
    <property type="match status" value="1"/>
</dbReference>
<dbReference type="GO" id="GO:0005615">
    <property type="term" value="C:extracellular space"/>
    <property type="evidence" value="ECO:0007669"/>
    <property type="project" value="TreeGrafter"/>
</dbReference>
<comment type="caution">
    <text evidence="9">The sequence shown here is derived from an EMBL/GenBank/DDBJ whole genome shotgun (WGS) entry which is preliminary data.</text>
</comment>
<proteinExistence type="inferred from homology"/>
<feature type="active site" description="Nucleophile" evidence="5">
    <location>
        <position position="188"/>
    </location>
</feature>
<evidence type="ECO:0000313" key="10">
    <source>
        <dbReference type="Proteomes" id="UP001497623"/>
    </source>
</evidence>